<dbReference type="EMBL" id="JASBWS010000037">
    <property type="protein sequence ID" value="KAJ9107219.1"/>
    <property type="molecule type" value="Genomic_DNA"/>
</dbReference>
<accession>A0ACC2W7M8</accession>
<keyword evidence="2" id="KW-1185">Reference proteome</keyword>
<name>A0ACC2W7M8_9TREE</name>
<evidence type="ECO:0000313" key="1">
    <source>
        <dbReference type="EMBL" id="KAJ9107219.1"/>
    </source>
</evidence>
<proteinExistence type="predicted"/>
<evidence type="ECO:0000313" key="2">
    <source>
        <dbReference type="Proteomes" id="UP001230649"/>
    </source>
</evidence>
<dbReference type="Proteomes" id="UP001230649">
    <property type="component" value="Unassembled WGS sequence"/>
</dbReference>
<comment type="caution">
    <text evidence="1">The sequence shown here is derived from an EMBL/GenBank/DDBJ whole genome shotgun (WGS) entry which is preliminary data.</text>
</comment>
<gene>
    <name evidence="1" type="ORF">QFC20_003754</name>
</gene>
<reference evidence="1" key="1">
    <citation type="submission" date="2023-04" db="EMBL/GenBank/DDBJ databases">
        <title>Draft Genome sequencing of Naganishia species isolated from polar environments using Oxford Nanopore Technology.</title>
        <authorList>
            <person name="Leo P."/>
            <person name="Venkateswaran K."/>
        </authorList>
    </citation>
    <scope>NUCLEOTIDE SEQUENCE</scope>
    <source>
        <strain evidence="1">MNA-CCFEE 5262</strain>
    </source>
</reference>
<sequence>MAYVAVAKALYDYDAQDPQDELSFKEDQALYIVEKEDEQWWKAKVKPGEDGADVDKVGLVPSNYVEESAPLGYSKALYEYEATAEDEISVPEDATLIVYDEADEWTLVAIQGATPHEGGRLGFVPTNYIEPVTSDAAEVGVTGEAAEGMVTEDEVHEVQNTTVNSVVGAQVGVGGVRKDSIETWSIQLMDKKKKKKGTLGIGNGAVFFASESDKQFPIQQLTKCSSPSSKTLLLGFTTASEPLEFHTSSKDITEAILAKLESSKQIAGPGSGSTSAEREVGGLNRGTSIPAEGSDEENYASPTATGAKAVRWAEPSSASLPPPPMHHSRSTSATSVPKVASASSVQVTATALYDFEAQGDDELPIAEGEILTVIDKSNDDWWTVKNSRGKQGVVPAQYVELNTLDAAQAAVTGRPVESDPEDNSDDEDERAVQAAREHDRQRALETERADAAQTAMLKEEEIRRQVQEEARRAEEDRIKREKRERRRAEEEKRRREQESARRREAARSGGPPEPPKLRQRPSESDVAAARALPNPKGRSQPDRPKETARNRPNPARTRVWHDKTGQFRVEAEFLGLGNGKIRLHKINGVIIEVPVEKMSPEDIAYIKKARRQQSGSSASASRPSPLVEDEDDVPLGRMSRPQSMASGPSTETRARSSPAPAAVSSVVQQRPRKPQFDWFEFFLSAGCDMDDCTRYAANFERDRIDESILPDLEPSTLRSLGLREGDVIRVRKAIGNKFRDLTPEQKAQIKEDEELARKLQEAENSGRGVPPNLFTQPDGKLANNTRRGRPEPRERKGTASSIDPSSIGAAADKLKDKPASPVLLSPSPPAPVTIAEPIKTAPLISGFDDDAWVPRPNSTKPATPSPAAQSPPPAPGPAPVISAPQPQQTGSTLASQINNLHLSSGQTAQPSNNTDFLSQIPRDRIVQPQQTGMVASAGFHSGLGMGSSNVPMGQLLTAQQTGAFAQHQSPAPPGNTQGAPLAPVPANQGLLNPPGSLDSFPHVHLQLSITGMQQNHMMPQATGYNMNMGHNNSNMGSGMMPQQTGYSQYGQQQGGFQGMQQGMQPNMTGFNGMQPQTNPMFNALASVPTQQSSQSNTQSGDRFAPQSIFANMKRGEIGKSEHEAPQSADKYDALHPQPTGALMPLTTGYNGGMMPQQTGMQMGGYAGMNSMPTGMQGMGMNMTGMPQQQPQQTGYMNMQQTGFMGQNQGGYRY</sequence>
<organism evidence="1 2">
    <name type="scientific">Naganishia adeliensis</name>
    <dbReference type="NCBI Taxonomy" id="92952"/>
    <lineage>
        <taxon>Eukaryota</taxon>
        <taxon>Fungi</taxon>
        <taxon>Dikarya</taxon>
        <taxon>Basidiomycota</taxon>
        <taxon>Agaricomycotina</taxon>
        <taxon>Tremellomycetes</taxon>
        <taxon>Filobasidiales</taxon>
        <taxon>Filobasidiaceae</taxon>
        <taxon>Naganishia</taxon>
    </lineage>
</organism>
<protein>
    <submittedName>
        <fullName evidence="1">Uncharacterized protein</fullName>
    </submittedName>
</protein>